<protein>
    <submittedName>
        <fullName evidence="1">Uncharacterized protein</fullName>
    </submittedName>
</protein>
<dbReference type="AlphaFoldDB" id="A0AAE0TFC3"/>
<dbReference type="EMBL" id="JAEAOA010001473">
    <property type="protein sequence ID" value="KAK3609336.1"/>
    <property type="molecule type" value="Genomic_DNA"/>
</dbReference>
<accession>A0AAE0TFC3</accession>
<evidence type="ECO:0000313" key="2">
    <source>
        <dbReference type="Proteomes" id="UP001195483"/>
    </source>
</evidence>
<keyword evidence="2" id="KW-1185">Reference proteome</keyword>
<gene>
    <name evidence="1" type="ORF">CHS0354_024878</name>
</gene>
<reference evidence="1" key="2">
    <citation type="journal article" date="2021" name="Genome Biol. Evol.">
        <title>Developing a high-quality reference genome for a parasitic bivalve with doubly uniparental inheritance (Bivalvia: Unionida).</title>
        <authorList>
            <person name="Smith C.H."/>
        </authorList>
    </citation>
    <scope>NUCLEOTIDE SEQUENCE</scope>
    <source>
        <strain evidence="1">CHS0354</strain>
        <tissue evidence="1">Mantle</tissue>
    </source>
</reference>
<name>A0AAE0TFC3_9BIVA</name>
<reference evidence="1" key="3">
    <citation type="submission" date="2023-05" db="EMBL/GenBank/DDBJ databases">
        <authorList>
            <person name="Smith C.H."/>
        </authorList>
    </citation>
    <scope>NUCLEOTIDE SEQUENCE</scope>
    <source>
        <strain evidence="1">CHS0354</strain>
        <tissue evidence="1">Mantle</tissue>
    </source>
</reference>
<evidence type="ECO:0000313" key="1">
    <source>
        <dbReference type="EMBL" id="KAK3609336.1"/>
    </source>
</evidence>
<comment type="caution">
    <text evidence="1">The sequence shown here is derived from an EMBL/GenBank/DDBJ whole genome shotgun (WGS) entry which is preliminary data.</text>
</comment>
<proteinExistence type="predicted"/>
<sequence>MATCCYVCPLAKTEIKLKDIVRLVRFLSEFVNLYFGLTRLEFRRINFITFSSLTINKIITENGTLIKKTLHAMTLVMNVERKMTELSTFLIHAFGQSAFCMQNFPDSDITSLGHFHLRVPRYNNTKYFETLRLLSIALVATNSDDSIRVTLIKSVVIKAEYNISREELYGCT</sequence>
<dbReference type="Proteomes" id="UP001195483">
    <property type="component" value="Unassembled WGS sequence"/>
</dbReference>
<organism evidence="1 2">
    <name type="scientific">Potamilus streckersoni</name>
    <dbReference type="NCBI Taxonomy" id="2493646"/>
    <lineage>
        <taxon>Eukaryota</taxon>
        <taxon>Metazoa</taxon>
        <taxon>Spiralia</taxon>
        <taxon>Lophotrochozoa</taxon>
        <taxon>Mollusca</taxon>
        <taxon>Bivalvia</taxon>
        <taxon>Autobranchia</taxon>
        <taxon>Heteroconchia</taxon>
        <taxon>Palaeoheterodonta</taxon>
        <taxon>Unionida</taxon>
        <taxon>Unionoidea</taxon>
        <taxon>Unionidae</taxon>
        <taxon>Ambleminae</taxon>
        <taxon>Lampsilini</taxon>
        <taxon>Potamilus</taxon>
    </lineage>
</organism>
<reference evidence="1" key="1">
    <citation type="journal article" date="2021" name="Genome Biol. Evol.">
        <title>A High-Quality Reference Genome for a Parasitic Bivalve with Doubly Uniparental Inheritance (Bivalvia: Unionida).</title>
        <authorList>
            <person name="Smith C.H."/>
        </authorList>
    </citation>
    <scope>NUCLEOTIDE SEQUENCE</scope>
    <source>
        <strain evidence="1">CHS0354</strain>
    </source>
</reference>